<feature type="non-terminal residue" evidence="1">
    <location>
        <position position="1"/>
    </location>
</feature>
<proteinExistence type="predicted"/>
<protein>
    <submittedName>
        <fullName evidence="1">Uncharacterized protein</fullName>
    </submittedName>
</protein>
<dbReference type="AlphaFoldDB" id="A0A0K2TPP8"/>
<sequence>NTKNVRPIRGTALIYPSFLKEIIILNAQPLNNDKYGSNVIFFIFYQKNKAIFNYVPHPHLKEKNLILEPL</sequence>
<organism evidence="1">
    <name type="scientific">Lepeophtheirus salmonis</name>
    <name type="common">Salmon louse</name>
    <name type="synonym">Caligus salmonis</name>
    <dbReference type="NCBI Taxonomy" id="72036"/>
    <lineage>
        <taxon>Eukaryota</taxon>
        <taxon>Metazoa</taxon>
        <taxon>Ecdysozoa</taxon>
        <taxon>Arthropoda</taxon>
        <taxon>Crustacea</taxon>
        <taxon>Multicrustacea</taxon>
        <taxon>Hexanauplia</taxon>
        <taxon>Copepoda</taxon>
        <taxon>Siphonostomatoida</taxon>
        <taxon>Caligidae</taxon>
        <taxon>Lepeophtheirus</taxon>
    </lineage>
</organism>
<evidence type="ECO:0000313" key="1">
    <source>
        <dbReference type="EMBL" id="CDW27627.1"/>
    </source>
</evidence>
<dbReference type="EMBL" id="HACA01010266">
    <property type="protein sequence ID" value="CDW27627.1"/>
    <property type="molecule type" value="Transcribed_RNA"/>
</dbReference>
<accession>A0A0K2TPP8</accession>
<name>A0A0K2TPP8_LEPSM</name>
<reference evidence="1" key="1">
    <citation type="submission" date="2014-05" db="EMBL/GenBank/DDBJ databases">
        <authorList>
            <person name="Chronopoulou M."/>
        </authorList>
    </citation>
    <scope>NUCLEOTIDE SEQUENCE</scope>
    <source>
        <tissue evidence="1">Whole organism</tissue>
    </source>
</reference>